<evidence type="ECO:0000256" key="2">
    <source>
        <dbReference type="ARBA" id="ARBA00009012"/>
    </source>
</evidence>
<keyword evidence="4 6" id="KW-1133">Transmembrane helix</keyword>
<reference evidence="9 10" key="1">
    <citation type="submission" date="2017-01" db="EMBL/GenBank/DDBJ databases">
        <authorList>
            <person name="Mah S.A."/>
            <person name="Swanson W.J."/>
            <person name="Moy G.W."/>
            <person name="Vacquier V.D."/>
        </authorList>
    </citation>
    <scope>NUCLEOTIDE SEQUENCE [LARGE SCALE GENOMIC DNA]</scope>
    <source>
        <strain evidence="9 10">GSMNP</strain>
    </source>
</reference>
<keyword evidence="3 6" id="KW-0812">Transmembrane</keyword>
<comment type="subcellular location">
    <subcellularLocation>
        <location evidence="1">Membrane</location>
        <topology evidence="1">Multi-pass membrane protein</topology>
    </subcellularLocation>
</comment>
<evidence type="ECO:0000313" key="9">
    <source>
        <dbReference type="EMBL" id="OMJ24142.1"/>
    </source>
</evidence>
<evidence type="ECO:0000256" key="6">
    <source>
        <dbReference type="SAM" id="Phobius"/>
    </source>
</evidence>
<feature type="transmembrane region" description="Helical" evidence="6">
    <location>
        <begin position="92"/>
        <end position="113"/>
    </location>
</feature>
<feature type="chain" id="PRO_5015069067" evidence="7">
    <location>
        <begin position="18"/>
        <end position="244"/>
    </location>
</feature>
<evidence type="ECO:0000256" key="4">
    <source>
        <dbReference type="ARBA" id="ARBA00022989"/>
    </source>
</evidence>
<dbReference type="STRING" id="133412.A0A1R1YB58"/>
<proteinExistence type="inferred from homology"/>
<gene>
    <name evidence="8" type="ORF">AYI70_g11203</name>
    <name evidence="9" type="ORF">AYI70_g1783</name>
</gene>
<dbReference type="GO" id="GO:0016020">
    <property type="term" value="C:membrane"/>
    <property type="evidence" value="ECO:0007669"/>
    <property type="project" value="UniProtKB-SubCell"/>
</dbReference>
<keyword evidence="5 6" id="KW-0472">Membrane</keyword>
<dbReference type="OrthoDB" id="30881at2759"/>
<keyword evidence="7" id="KW-0732">Signal</keyword>
<feature type="transmembrane region" description="Helical" evidence="6">
    <location>
        <begin position="180"/>
        <end position="200"/>
    </location>
</feature>
<evidence type="ECO:0000256" key="5">
    <source>
        <dbReference type="ARBA" id="ARBA00023136"/>
    </source>
</evidence>
<dbReference type="PANTHER" id="PTHR13353:SF5">
    <property type="entry name" value="TRANSMEMBRANE PROTEIN 19"/>
    <property type="match status" value="1"/>
</dbReference>
<evidence type="ECO:0000313" key="10">
    <source>
        <dbReference type="Proteomes" id="UP000187283"/>
    </source>
</evidence>
<dbReference type="EMBL" id="LSSN01000401">
    <property type="protein sequence ID" value="OMJ24142.1"/>
    <property type="molecule type" value="Genomic_DNA"/>
</dbReference>
<name>A0A1R1YB58_9FUNG</name>
<accession>A0A1R1YB58</accession>
<dbReference type="Proteomes" id="UP000187283">
    <property type="component" value="Unassembled WGS sequence"/>
</dbReference>
<evidence type="ECO:0000256" key="3">
    <source>
        <dbReference type="ARBA" id="ARBA00022692"/>
    </source>
</evidence>
<comment type="similarity">
    <text evidence="2">Belongs to the TMEM19 family.</text>
</comment>
<feature type="signal peptide" evidence="7">
    <location>
        <begin position="1"/>
        <end position="17"/>
    </location>
</feature>
<evidence type="ECO:0000313" key="8">
    <source>
        <dbReference type="EMBL" id="OMJ08976.1"/>
    </source>
</evidence>
<comment type="caution">
    <text evidence="9">The sequence shown here is derived from an EMBL/GenBank/DDBJ whole genome shotgun (WGS) entry which is preliminary data.</text>
</comment>
<dbReference type="Pfam" id="PF01940">
    <property type="entry name" value="DUF92"/>
    <property type="match status" value="1"/>
</dbReference>
<feature type="transmembrane region" description="Helical" evidence="6">
    <location>
        <begin position="144"/>
        <end position="168"/>
    </location>
</feature>
<dbReference type="PANTHER" id="PTHR13353">
    <property type="entry name" value="TRANSMEMBRANE PROTEIN 19"/>
    <property type="match status" value="1"/>
</dbReference>
<evidence type="ECO:0000256" key="7">
    <source>
        <dbReference type="SAM" id="SignalP"/>
    </source>
</evidence>
<keyword evidence="10" id="KW-1185">Reference proteome</keyword>
<sequence length="244" mass="26755">MRVFLAISLTLLSSVYSLKKKKLSGDGTLGASWALVVFPIQHSTYKGGQRDIWQVLCNGFVGTVLSAMYMYELNGVIYGDNVLEITLGQRKYMLAILFMYTAFYGCCAGDTWASELGPLSTDWPTLIFTNTEVPPGTNGGVTKLGLLASALGGALVGFFMDLGYWYQYYPLIKANHLPRIPFHFLGAVFGLTGSLIDSILGKHWQVSYYTRDSKVSCHNVGGSSHLICGKNVLTNSQFLYGCGY</sequence>
<dbReference type="InterPro" id="IPR002794">
    <property type="entry name" value="DUF92_TMEM19"/>
</dbReference>
<feature type="transmembrane region" description="Helical" evidence="6">
    <location>
        <begin position="52"/>
        <end position="71"/>
    </location>
</feature>
<organism evidence="9 10">
    <name type="scientific">Smittium culicis</name>
    <dbReference type="NCBI Taxonomy" id="133412"/>
    <lineage>
        <taxon>Eukaryota</taxon>
        <taxon>Fungi</taxon>
        <taxon>Fungi incertae sedis</taxon>
        <taxon>Zoopagomycota</taxon>
        <taxon>Kickxellomycotina</taxon>
        <taxon>Harpellomycetes</taxon>
        <taxon>Harpellales</taxon>
        <taxon>Legeriomycetaceae</taxon>
        <taxon>Smittium</taxon>
    </lineage>
</organism>
<dbReference type="AlphaFoldDB" id="A0A1R1YB58"/>
<evidence type="ECO:0000256" key="1">
    <source>
        <dbReference type="ARBA" id="ARBA00004141"/>
    </source>
</evidence>
<protein>
    <submittedName>
        <fullName evidence="9">Transmembrane protein 19</fullName>
    </submittedName>
</protein>
<dbReference type="EMBL" id="LSSN01005617">
    <property type="protein sequence ID" value="OMJ08976.1"/>
    <property type="molecule type" value="Genomic_DNA"/>
</dbReference>